<keyword evidence="2" id="KW-1185">Reference proteome</keyword>
<sequence>MEPLDRCRYTNTHPAAAAIQRHHHVPLSTTHPTPRRWLPLRSVALGTAVAGIRCDVASCFHSYCSTYGSILEASKKAKKEFTLLRRCSKFEVCSSFANQNSRKFSPPPGIQRQGKRNDVPWCAWLPVPAIKMDGGEPKGTVRIVYLLYYSQACIPSQRPAVARVPDGDGDCCAGPLKNHSTRPAVGRA</sequence>
<gene>
    <name evidence="1" type="ORF">CCUS01_12042</name>
</gene>
<dbReference type="AlphaFoldDB" id="A0AAI9TXV2"/>
<organism evidence="1 2">
    <name type="scientific">Colletotrichum cuscutae</name>
    <dbReference type="NCBI Taxonomy" id="1209917"/>
    <lineage>
        <taxon>Eukaryota</taxon>
        <taxon>Fungi</taxon>
        <taxon>Dikarya</taxon>
        <taxon>Ascomycota</taxon>
        <taxon>Pezizomycotina</taxon>
        <taxon>Sordariomycetes</taxon>
        <taxon>Hypocreomycetidae</taxon>
        <taxon>Glomerellales</taxon>
        <taxon>Glomerellaceae</taxon>
        <taxon>Colletotrichum</taxon>
        <taxon>Colletotrichum acutatum species complex</taxon>
    </lineage>
</organism>
<accession>A0AAI9TXV2</accession>
<evidence type="ECO:0000313" key="1">
    <source>
        <dbReference type="EMBL" id="KAK1447967.1"/>
    </source>
</evidence>
<name>A0AAI9TXV2_9PEZI</name>
<comment type="caution">
    <text evidence="1">The sequence shown here is derived from an EMBL/GenBank/DDBJ whole genome shotgun (WGS) entry which is preliminary data.</text>
</comment>
<reference evidence="1" key="1">
    <citation type="submission" date="2016-11" db="EMBL/GenBank/DDBJ databases">
        <title>The genome sequence of Colletotrichum cuscutae.</title>
        <authorList>
            <person name="Baroncelli R."/>
        </authorList>
    </citation>
    <scope>NUCLEOTIDE SEQUENCE</scope>
    <source>
        <strain evidence="1">IMI 304802</strain>
    </source>
</reference>
<protein>
    <submittedName>
        <fullName evidence="1">Uncharacterized protein</fullName>
    </submittedName>
</protein>
<dbReference type="EMBL" id="MPDP01000313">
    <property type="protein sequence ID" value="KAK1447967.1"/>
    <property type="molecule type" value="Genomic_DNA"/>
</dbReference>
<evidence type="ECO:0000313" key="2">
    <source>
        <dbReference type="Proteomes" id="UP001239213"/>
    </source>
</evidence>
<dbReference type="Proteomes" id="UP001239213">
    <property type="component" value="Unassembled WGS sequence"/>
</dbReference>
<proteinExistence type="predicted"/>